<proteinExistence type="predicted"/>
<dbReference type="KEGG" id="tact:SG35_009040"/>
<dbReference type="RefSeq" id="WP_044832383.1">
    <property type="nucleotide sequence ID" value="NZ_CP059735.1"/>
</dbReference>
<dbReference type="AlphaFoldDB" id="A0AAE9YUV9"/>
<evidence type="ECO:0000313" key="1">
    <source>
        <dbReference type="EMBL" id="WDE00755.1"/>
    </source>
</evidence>
<dbReference type="EMBL" id="CP059735">
    <property type="protein sequence ID" value="WDE00755.1"/>
    <property type="molecule type" value="Genomic_DNA"/>
</dbReference>
<protein>
    <submittedName>
        <fullName evidence="1">Uncharacterized protein</fullName>
    </submittedName>
</protein>
<reference evidence="1 2" key="1">
    <citation type="journal article" date="2015" name="Genome Announc.">
        <title>Draft Genome Sequences of Marine Isolates of Thalassomonas viridans and Thalassomonas actiniarum.</title>
        <authorList>
            <person name="Olonade I."/>
            <person name="van Zyl L.J."/>
            <person name="Trindade M."/>
        </authorList>
    </citation>
    <scope>NUCLEOTIDE SEQUENCE [LARGE SCALE GENOMIC DNA]</scope>
    <source>
        <strain evidence="1 2">A5K-106</strain>
    </source>
</reference>
<sequence length="60" mass="6654">MRTAQIHFTSQEINRPDIFQNITDSIHKANGPRFSAQNTLLLLAGSTDANSMNNHTETSP</sequence>
<organism evidence="1 2">
    <name type="scientific">Thalassomonas actiniarum</name>
    <dbReference type="NCBI Taxonomy" id="485447"/>
    <lineage>
        <taxon>Bacteria</taxon>
        <taxon>Pseudomonadati</taxon>
        <taxon>Pseudomonadota</taxon>
        <taxon>Gammaproteobacteria</taxon>
        <taxon>Alteromonadales</taxon>
        <taxon>Colwelliaceae</taxon>
        <taxon>Thalassomonas</taxon>
    </lineage>
</organism>
<reference evidence="1 2" key="2">
    <citation type="journal article" date="2022" name="Mar. Drugs">
        <title>Bioassay-Guided Fractionation Leads to the Detection of Cholic Acid Generated by the Rare Thalassomonas sp.</title>
        <authorList>
            <person name="Pheiffer F."/>
            <person name="Schneider Y.K."/>
            <person name="Hansen E.H."/>
            <person name="Andersen J.H."/>
            <person name="Isaksson J."/>
            <person name="Busche T."/>
            <person name="R C."/>
            <person name="Kalinowski J."/>
            <person name="Zyl L.V."/>
            <person name="Trindade M."/>
        </authorList>
    </citation>
    <scope>NUCLEOTIDE SEQUENCE [LARGE SCALE GENOMIC DNA]</scope>
    <source>
        <strain evidence="1 2">A5K-106</strain>
    </source>
</reference>
<evidence type="ECO:0000313" key="2">
    <source>
        <dbReference type="Proteomes" id="UP000032568"/>
    </source>
</evidence>
<dbReference type="Proteomes" id="UP000032568">
    <property type="component" value="Chromosome"/>
</dbReference>
<name>A0AAE9YUV9_9GAMM</name>
<accession>A0AAE9YUV9</accession>
<gene>
    <name evidence="1" type="ORF">SG35_009040</name>
</gene>
<keyword evidence="2" id="KW-1185">Reference proteome</keyword>